<dbReference type="RefSeq" id="WP_323451859.1">
    <property type="nucleotide sequence ID" value="NZ_BSBI01000029.1"/>
</dbReference>
<reference evidence="1 2" key="1">
    <citation type="submission" date="2022-10" db="EMBL/GenBank/DDBJ databases">
        <title>Draft genome sequence of Streptomyces sp. YSPA8.</title>
        <authorList>
            <person name="Moriuchi R."/>
            <person name="Dohra H."/>
            <person name="Yamamura H."/>
            <person name="Kodani S."/>
        </authorList>
    </citation>
    <scope>NUCLEOTIDE SEQUENCE [LARGE SCALE GENOMIC DNA]</scope>
    <source>
        <strain evidence="1 2">YSPA8</strain>
    </source>
</reference>
<name>A0ABQ5PBI1_9ACTN</name>
<evidence type="ECO:0008006" key="3">
    <source>
        <dbReference type="Google" id="ProtNLM"/>
    </source>
</evidence>
<proteinExistence type="predicted"/>
<dbReference type="EMBL" id="BSBI01000029">
    <property type="protein sequence ID" value="GLF99933.1"/>
    <property type="molecule type" value="Genomic_DNA"/>
</dbReference>
<evidence type="ECO:0000313" key="2">
    <source>
        <dbReference type="Proteomes" id="UP001291653"/>
    </source>
</evidence>
<gene>
    <name evidence="1" type="ORF">SYYSPA8_36570</name>
</gene>
<organism evidence="1 2">
    <name type="scientific">Streptomyces yaizuensis</name>
    <dbReference type="NCBI Taxonomy" id="2989713"/>
    <lineage>
        <taxon>Bacteria</taxon>
        <taxon>Bacillati</taxon>
        <taxon>Actinomycetota</taxon>
        <taxon>Actinomycetes</taxon>
        <taxon>Kitasatosporales</taxon>
        <taxon>Streptomycetaceae</taxon>
        <taxon>Streptomyces</taxon>
    </lineage>
</organism>
<protein>
    <recommendedName>
        <fullName evidence="3">Energy-coupling factor transporter transmembrane protein EcfT</fullName>
    </recommendedName>
</protein>
<evidence type="ECO:0000313" key="1">
    <source>
        <dbReference type="EMBL" id="GLF99933.1"/>
    </source>
</evidence>
<accession>A0ABQ5PBI1</accession>
<comment type="caution">
    <text evidence="1">The sequence shown here is derived from an EMBL/GenBank/DDBJ whole genome shotgun (WGS) entry which is preliminary data.</text>
</comment>
<sequence>MSTPPPVPLAAEPAAGVPAPAAGRIGAAEAAIVISAITAVTVLAVLERPVPALLTVLTAASGLLRLPGRLLRLLAALAGGRP</sequence>
<dbReference type="Proteomes" id="UP001291653">
    <property type="component" value="Unassembled WGS sequence"/>
</dbReference>
<keyword evidence="2" id="KW-1185">Reference proteome</keyword>